<feature type="transmembrane region" description="Helical" evidence="1">
    <location>
        <begin position="195"/>
        <end position="212"/>
    </location>
</feature>
<dbReference type="OrthoDB" id="9805295at2"/>
<evidence type="ECO:0000313" key="3">
    <source>
        <dbReference type="Proteomes" id="UP000261023"/>
    </source>
</evidence>
<accession>A0A3E3DBU6</accession>
<keyword evidence="1" id="KW-1133">Transmembrane helix</keyword>
<feature type="transmembrane region" description="Helical" evidence="1">
    <location>
        <begin position="64"/>
        <end position="82"/>
    </location>
</feature>
<dbReference type="InterPro" id="IPR045798">
    <property type="entry name" value="TrbL_Firmicutes"/>
</dbReference>
<dbReference type="RefSeq" id="WP_117502883.1">
    <property type="nucleotide sequence ID" value="NZ_QTJW01000048.1"/>
</dbReference>
<comment type="caution">
    <text evidence="2">The sequence shown here is derived from an EMBL/GenBank/DDBJ whole genome shotgun (WGS) entry which is preliminary data.</text>
</comment>
<dbReference type="Proteomes" id="UP000261023">
    <property type="component" value="Unassembled WGS sequence"/>
</dbReference>
<evidence type="ECO:0000313" key="2">
    <source>
        <dbReference type="EMBL" id="RGD66429.1"/>
    </source>
</evidence>
<name>A0A3E3DBU6_9FIRM</name>
<dbReference type="AlphaFoldDB" id="A0A3E3DBU6"/>
<evidence type="ECO:0008006" key="4">
    <source>
        <dbReference type="Google" id="ProtNLM"/>
    </source>
</evidence>
<gene>
    <name evidence="2" type="ORF">DWX31_32695</name>
</gene>
<organism evidence="2 3">
    <name type="scientific">Hungatella hathewayi</name>
    <dbReference type="NCBI Taxonomy" id="154046"/>
    <lineage>
        <taxon>Bacteria</taxon>
        <taxon>Bacillati</taxon>
        <taxon>Bacillota</taxon>
        <taxon>Clostridia</taxon>
        <taxon>Lachnospirales</taxon>
        <taxon>Lachnospiraceae</taxon>
        <taxon>Hungatella</taxon>
    </lineage>
</organism>
<reference evidence="2 3" key="1">
    <citation type="submission" date="2018-08" db="EMBL/GenBank/DDBJ databases">
        <title>A genome reference for cultivated species of the human gut microbiota.</title>
        <authorList>
            <person name="Zou Y."/>
            <person name="Xue W."/>
            <person name="Luo G."/>
        </authorList>
    </citation>
    <scope>NUCLEOTIDE SEQUENCE [LARGE SCALE GENOMIC DNA]</scope>
    <source>
        <strain evidence="2 3">AF19-13AC</strain>
    </source>
</reference>
<protein>
    <recommendedName>
        <fullName evidence="4">TrbL/VirB6 plasmid conjugal transfer protein</fullName>
    </recommendedName>
</protein>
<keyword evidence="1" id="KW-0472">Membrane</keyword>
<keyword evidence="1" id="KW-0812">Transmembrane</keyword>
<dbReference type="EMBL" id="QTJW01000048">
    <property type="protein sequence ID" value="RGD66429.1"/>
    <property type="molecule type" value="Genomic_DNA"/>
</dbReference>
<dbReference type="Pfam" id="PF19478">
    <property type="entry name" value="TrbL_2"/>
    <property type="match status" value="1"/>
</dbReference>
<evidence type="ECO:0000256" key="1">
    <source>
        <dbReference type="SAM" id="Phobius"/>
    </source>
</evidence>
<feature type="transmembrane region" description="Helical" evidence="1">
    <location>
        <begin position="259"/>
        <end position="276"/>
    </location>
</feature>
<feature type="transmembrane region" description="Helical" evidence="1">
    <location>
        <begin position="102"/>
        <end position="124"/>
    </location>
</feature>
<feature type="transmembrane region" description="Helical" evidence="1">
    <location>
        <begin position="224"/>
        <end position="247"/>
    </location>
</feature>
<sequence length="289" mass="31513">MQNIIDQIEQWIKDFLIGCITGNLGNMFDEVNTKVGEIANDVGQTPSGWNGGVFSMIQNISETVIIPIAGMILTFVCCYELIQLIIEKNNLHDVDTWIFFKWVFKTAVAVYLVTNTFTIIMAIFDVAQHVVQSSAGVISGNANIDISSVTADLETTLQAMEIPELFGLVVESLLIGLTMKALSLCIFIITYGRMLEIYVVTSLGPIPMATLANRDWGQMGQNYLKSLLALGFQGFLIMVCVGIYAVLVQTISTGQDIHAAIWGCAGYTLLLCFALFKTGGVAKSVFGAH</sequence>
<proteinExistence type="predicted"/>